<evidence type="ECO:0000313" key="2">
    <source>
        <dbReference type="Proteomes" id="UP000036367"/>
    </source>
</evidence>
<dbReference type="AlphaFoldDB" id="A0A0J1BLA4"/>
<dbReference type="InterPro" id="IPR007825">
    <property type="entry name" value="Major_OMP_Legionella"/>
</dbReference>
<name>A0A0J1BLA4_RHOIS</name>
<keyword evidence="2" id="KW-1185">Reference proteome</keyword>
<gene>
    <name evidence="1" type="ORF">RISK_001019</name>
</gene>
<dbReference type="RefSeq" id="WP_053061052.1">
    <property type="nucleotide sequence ID" value="NZ_LECT01000007.1"/>
</dbReference>
<organism evidence="1 2">
    <name type="scientific">Rhodopirellula islandica</name>
    <dbReference type="NCBI Taxonomy" id="595434"/>
    <lineage>
        <taxon>Bacteria</taxon>
        <taxon>Pseudomonadati</taxon>
        <taxon>Planctomycetota</taxon>
        <taxon>Planctomycetia</taxon>
        <taxon>Pirellulales</taxon>
        <taxon>Pirellulaceae</taxon>
        <taxon>Rhodopirellula</taxon>
    </lineage>
</organism>
<comment type="caution">
    <text evidence="1">The sequence shown here is derived from an EMBL/GenBank/DDBJ whole genome shotgun (WGS) entry which is preliminary data.</text>
</comment>
<evidence type="ECO:0000313" key="1">
    <source>
        <dbReference type="EMBL" id="KLU07218.1"/>
    </source>
</evidence>
<reference evidence="1" key="1">
    <citation type="submission" date="2015-05" db="EMBL/GenBank/DDBJ databases">
        <title>Permanent draft genome of Rhodopirellula islandicus K833.</title>
        <authorList>
            <person name="Kizina J."/>
            <person name="Richter M."/>
            <person name="Glockner F.O."/>
            <person name="Harder J."/>
        </authorList>
    </citation>
    <scope>NUCLEOTIDE SEQUENCE [LARGE SCALE GENOMIC DNA]</scope>
    <source>
        <strain evidence="1">K833</strain>
    </source>
</reference>
<proteinExistence type="predicted"/>
<dbReference type="Pfam" id="PF05150">
    <property type="entry name" value="Legionella_OMP"/>
    <property type="match status" value="1"/>
</dbReference>
<sequence>MTSKRSPLAPNESDLDVHRLEPPRDFRNLKWALVCSQLCLTLIAFGWTSPLRADDDPVLTLSDFQGSGTNDFQSEAAPVGFSEIQPIDLDSRFAEMQMRIQELESDRFEGRLTQQRASEGLQPKPEEGRLFATFESVLVQPTQSNSTAIIVQTDDGFSHIGFPWQIEHSPRIQFGREAEDNTLGWRVRFWEFRHSDGLTANDANGLIPTGNEGTAGYFIENGDILTGLAFINEGEFQSTVRTDVIDWELQRRIANPIDFYAGIRYAKVAQGYFASTDEGTIQGHSQFRGMGPTMALQINHVLPVENLQLFANLRGSMLYGARKFSATDSLTPLGNIRQTIGDIDLRPGDDSADSLVANAEMQLGLRIVMTDHFSMTVAMEAMHYNGVGGPNPTGVFTGPDGGLNGDSPMDDNLGFLGLTVGSQLIW</sequence>
<dbReference type="Proteomes" id="UP000036367">
    <property type="component" value="Unassembled WGS sequence"/>
</dbReference>
<dbReference type="EMBL" id="LECT01000007">
    <property type="protein sequence ID" value="KLU07218.1"/>
    <property type="molecule type" value="Genomic_DNA"/>
</dbReference>
<dbReference type="PATRIC" id="fig|595434.4.peg.978"/>
<protein>
    <submittedName>
        <fullName evidence="1">Uncharacterized protein</fullName>
    </submittedName>
</protein>
<dbReference type="OrthoDB" id="259194at2"/>
<accession>A0A0J1BLA4</accession>